<dbReference type="EMBL" id="JANPWB010000002">
    <property type="protein sequence ID" value="KAJ1210035.1"/>
    <property type="molecule type" value="Genomic_DNA"/>
</dbReference>
<comment type="caution">
    <text evidence="1">The sequence shown here is derived from an EMBL/GenBank/DDBJ whole genome shotgun (WGS) entry which is preliminary data.</text>
</comment>
<name>A0AAV7W7Q4_PLEWA</name>
<dbReference type="Proteomes" id="UP001066276">
    <property type="component" value="Chromosome 1_2"/>
</dbReference>
<keyword evidence="2" id="KW-1185">Reference proteome</keyword>
<sequence>MLRYSVCLNSMPAAQREKQSAKASLFACSETYTPADHPLYHFPWRNTESSRPPPWAEGGVCHLPRAARSVRDARCSPGLSACYNPLQIRPDANLPMCLDSSWTRGLPARLPFADSIKRGRLTALEQN</sequence>
<evidence type="ECO:0000313" key="1">
    <source>
        <dbReference type="EMBL" id="KAJ1210035.1"/>
    </source>
</evidence>
<evidence type="ECO:0000313" key="2">
    <source>
        <dbReference type="Proteomes" id="UP001066276"/>
    </source>
</evidence>
<protein>
    <submittedName>
        <fullName evidence="1">Uncharacterized protein</fullName>
    </submittedName>
</protein>
<gene>
    <name evidence="1" type="ORF">NDU88_005403</name>
</gene>
<reference evidence="1" key="1">
    <citation type="journal article" date="2022" name="bioRxiv">
        <title>Sequencing and chromosome-scale assembly of the giantPleurodeles waltlgenome.</title>
        <authorList>
            <person name="Brown T."/>
            <person name="Elewa A."/>
            <person name="Iarovenko S."/>
            <person name="Subramanian E."/>
            <person name="Araus A.J."/>
            <person name="Petzold A."/>
            <person name="Susuki M."/>
            <person name="Suzuki K.-i.T."/>
            <person name="Hayashi T."/>
            <person name="Toyoda A."/>
            <person name="Oliveira C."/>
            <person name="Osipova E."/>
            <person name="Leigh N.D."/>
            <person name="Simon A."/>
            <person name="Yun M.H."/>
        </authorList>
    </citation>
    <scope>NUCLEOTIDE SEQUENCE</scope>
    <source>
        <strain evidence="1">20211129_DDA</strain>
        <tissue evidence="1">Liver</tissue>
    </source>
</reference>
<organism evidence="1 2">
    <name type="scientific">Pleurodeles waltl</name>
    <name type="common">Iberian ribbed newt</name>
    <dbReference type="NCBI Taxonomy" id="8319"/>
    <lineage>
        <taxon>Eukaryota</taxon>
        <taxon>Metazoa</taxon>
        <taxon>Chordata</taxon>
        <taxon>Craniata</taxon>
        <taxon>Vertebrata</taxon>
        <taxon>Euteleostomi</taxon>
        <taxon>Amphibia</taxon>
        <taxon>Batrachia</taxon>
        <taxon>Caudata</taxon>
        <taxon>Salamandroidea</taxon>
        <taxon>Salamandridae</taxon>
        <taxon>Pleurodelinae</taxon>
        <taxon>Pleurodeles</taxon>
    </lineage>
</organism>
<accession>A0AAV7W7Q4</accession>
<proteinExistence type="predicted"/>
<dbReference type="AlphaFoldDB" id="A0AAV7W7Q4"/>